<comment type="caution">
    <text evidence="1">The sequence shown here is derived from an EMBL/GenBank/DDBJ whole genome shotgun (WGS) entry which is preliminary data.</text>
</comment>
<proteinExistence type="predicted"/>
<keyword evidence="1" id="KW-0808">Transferase</keyword>
<name>A0A3M5QVX4_9PSED</name>
<protein>
    <submittedName>
        <fullName evidence="1">Cytosine-specific methyltransferase</fullName>
    </submittedName>
</protein>
<organism evidence="1 2">
    <name type="scientific">Pseudomonas syringae pv. coriandricola</name>
    <dbReference type="NCBI Taxonomy" id="264453"/>
    <lineage>
        <taxon>Bacteria</taxon>
        <taxon>Pseudomonadati</taxon>
        <taxon>Pseudomonadota</taxon>
        <taxon>Gammaproteobacteria</taxon>
        <taxon>Pseudomonadales</taxon>
        <taxon>Pseudomonadaceae</taxon>
        <taxon>Pseudomonas</taxon>
    </lineage>
</organism>
<gene>
    <name evidence="1" type="ORF">ALP36_00219</name>
</gene>
<dbReference type="Proteomes" id="UP000274212">
    <property type="component" value="Unassembled WGS sequence"/>
</dbReference>
<accession>A0A3M5QVX4</accession>
<dbReference type="InterPro" id="IPR029063">
    <property type="entry name" value="SAM-dependent_MTases_sf"/>
</dbReference>
<evidence type="ECO:0000313" key="2">
    <source>
        <dbReference type="Proteomes" id="UP000274212"/>
    </source>
</evidence>
<dbReference type="Gene3D" id="3.40.50.150">
    <property type="entry name" value="Vaccinia Virus protein VP39"/>
    <property type="match status" value="1"/>
</dbReference>
<evidence type="ECO:0000313" key="1">
    <source>
        <dbReference type="EMBL" id="RMU00952.1"/>
    </source>
</evidence>
<keyword evidence="1" id="KW-0489">Methyltransferase</keyword>
<dbReference type="GO" id="GO:0008168">
    <property type="term" value="F:methyltransferase activity"/>
    <property type="evidence" value="ECO:0007669"/>
    <property type="project" value="UniProtKB-KW"/>
</dbReference>
<dbReference type="SUPFAM" id="SSF53335">
    <property type="entry name" value="S-adenosyl-L-methionine-dependent methyltransferases"/>
    <property type="match status" value="1"/>
</dbReference>
<dbReference type="AlphaFoldDB" id="A0A3M5QVX4"/>
<sequence>MSAHQQYPPLQYGSVCSGIEAATAAWHPLGMEPVWFAEIEPFPSAVLAHHYEQKISRKGSDKLRPVAAIC</sequence>
<dbReference type="GO" id="GO:0032259">
    <property type="term" value="P:methylation"/>
    <property type="evidence" value="ECO:0007669"/>
    <property type="project" value="UniProtKB-KW"/>
</dbReference>
<reference evidence="1 2" key="1">
    <citation type="submission" date="2018-08" db="EMBL/GenBank/DDBJ databases">
        <title>Recombination of ecologically and evolutionarily significant loci maintains genetic cohesion in the Pseudomonas syringae species complex.</title>
        <authorList>
            <person name="Dillon M."/>
            <person name="Thakur S."/>
            <person name="Almeida R.N.D."/>
            <person name="Weir B.S."/>
            <person name="Guttman D.S."/>
        </authorList>
    </citation>
    <scope>NUCLEOTIDE SEQUENCE [LARGE SCALE GENOMIC DNA]</scope>
    <source>
        <strain evidence="1 2">ICMP 9829</strain>
    </source>
</reference>
<dbReference type="EMBL" id="RBTT01000466">
    <property type="protein sequence ID" value="RMU00952.1"/>
    <property type="molecule type" value="Genomic_DNA"/>
</dbReference>